<dbReference type="EMBL" id="JALANJ010000007">
    <property type="protein sequence ID" value="MCY8120130.1"/>
    <property type="molecule type" value="Genomic_DNA"/>
</dbReference>
<dbReference type="GO" id="GO:0016491">
    <property type="term" value="F:oxidoreductase activity"/>
    <property type="evidence" value="ECO:0007669"/>
    <property type="project" value="UniProtKB-KW"/>
</dbReference>
<organism evidence="5 6">
    <name type="scientific">Bacillus spizizenii</name>
    <name type="common">Bacillus subtilis subsp. spizizenii</name>
    <dbReference type="NCBI Taxonomy" id="96241"/>
    <lineage>
        <taxon>Bacteria</taxon>
        <taxon>Bacillati</taxon>
        <taxon>Bacillota</taxon>
        <taxon>Bacilli</taxon>
        <taxon>Bacillales</taxon>
        <taxon>Bacillaceae</taxon>
        <taxon>Bacillus</taxon>
    </lineage>
</organism>
<dbReference type="Gene3D" id="3.30.360.10">
    <property type="entry name" value="Dihydrodipicolinate Reductase, domain 2"/>
    <property type="match status" value="1"/>
</dbReference>
<dbReference type="Pfam" id="PF22725">
    <property type="entry name" value="GFO_IDH_MocA_C3"/>
    <property type="match status" value="1"/>
</dbReference>
<name>A0A9Q4DLS1_BACSC</name>
<keyword evidence="2" id="KW-0560">Oxidoreductase</keyword>
<dbReference type="Proteomes" id="UP001070352">
    <property type="component" value="Unassembled WGS sequence"/>
</dbReference>
<feature type="domain" description="Gfo/Idh/MocA-like oxidoreductase N-terminal" evidence="3">
    <location>
        <begin position="5"/>
        <end position="120"/>
    </location>
</feature>
<feature type="domain" description="GFO/IDH/MocA-like oxidoreductase" evidence="4">
    <location>
        <begin position="130"/>
        <end position="246"/>
    </location>
</feature>
<dbReference type="InterPro" id="IPR036291">
    <property type="entry name" value="NAD(P)-bd_dom_sf"/>
</dbReference>
<dbReference type="InterPro" id="IPR000683">
    <property type="entry name" value="Gfo/Idh/MocA-like_OxRdtase_N"/>
</dbReference>
<accession>A0A9Q4DLS1</accession>
<protein>
    <submittedName>
        <fullName evidence="5">Gfo/Idh/MocA family oxidoreductase</fullName>
    </submittedName>
</protein>
<dbReference type="SUPFAM" id="SSF51735">
    <property type="entry name" value="NAD(P)-binding Rossmann-fold domains"/>
    <property type="match status" value="1"/>
</dbReference>
<comment type="similarity">
    <text evidence="1">Belongs to the Gfo/Idh/MocA family.</text>
</comment>
<dbReference type="AlphaFoldDB" id="A0A9Q4DLS1"/>
<evidence type="ECO:0000313" key="5">
    <source>
        <dbReference type="EMBL" id="MCY8120130.1"/>
    </source>
</evidence>
<reference evidence="5" key="1">
    <citation type="submission" date="2022-02" db="EMBL/GenBank/DDBJ databases">
        <title>Crop Bioprotection Bacillus Genome Sequencing.</title>
        <authorList>
            <person name="Dunlap C."/>
        </authorList>
    </citation>
    <scope>NUCLEOTIDE SEQUENCE</scope>
    <source>
        <strain evidence="5">M18B4</strain>
    </source>
</reference>
<dbReference type="InterPro" id="IPR055170">
    <property type="entry name" value="GFO_IDH_MocA-like_dom"/>
</dbReference>
<gene>
    <name evidence="5" type="ORF">MOC45_05835</name>
</gene>
<evidence type="ECO:0000313" key="6">
    <source>
        <dbReference type="Proteomes" id="UP001070352"/>
    </source>
</evidence>
<dbReference type="GO" id="GO:0000166">
    <property type="term" value="F:nucleotide binding"/>
    <property type="evidence" value="ECO:0007669"/>
    <property type="project" value="InterPro"/>
</dbReference>
<proteinExistence type="inferred from homology"/>
<dbReference type="InterPro" id="IPR050984">
    <property type="entry name" value="Gfo/Idh/MocA_domain"/>
</dbReference>
<comment type="caution">
    <text evidence="5">The sequence shown here is derived from an EMBL/GenBank/DDBJ whole genome shotgun (WGS) entry which is preliminary data.</text>
</comment>
<evidence type="ECO:0000259" key="3">
    <source>
        <dbReference type="Pfam" id="PF01408"/>
    </source>
</evidence>
<dbReference type="SUPFAM" id="SSF55347">
    <property type="entry name" value="Glyceraldehyde-3-phosphate dehydrogenase-like, C-terminal domain"/>
    <property type="match status" value="1"/>
</dbReference>
<dbReference type="Pfam" id="PF01408">
    <property type="entry name" value="GFO_IDH_MocA"/>
    <property type="match status" value="1"/>
</dbReference>
<evidence type="ECO:0000259" key="4">
    <source>
        <dbReference type="Pfam" id="PF22725"/>
    </source>
</evidence>
<dbReference type="Gene3D" id="3.40.50.720">
    <property type="entry name" value="NAD(P)-binding Rossmann-like Domain"/>
    <property type="match status" value="1"/>
</dbReference>
<dbReference type="PANTHER" id="PTHR22604:SF105">
    <property type="entry name" value="TRANS-1,2-DIHYDROBENZENE-1,2-DIOL DEHYDROGENASE"/>
    <property type="match status" value="1"/>
</dbReference>
<evidence type="ECO:0000256" key="1">
    <source>
        <dbReference type="ARBA" id="ARBA00010928"/>
    </source>
</evidence>
<sequence length="329" mass="36821">MKSLHWGIIGLGAIASDFAKALREVNGTVYAAGSRSLDKAKKFAKEHHVEKAYGSYEELLQDENVDIVYIATPHSNHYEYMMKCLQHRKHVLCEKAITVNARQLKRSISMAQEKQLIVSEAMTIYHMPLYKKLREIVKAGRIGPLKMVQVSFGTRKSYDVSNRFFNKELAGGALLDTGAYALAFARYFLTSQPNEILSTAKPTDTGVDEQSGMLLKNADNEMAVISLTMRAKMPKRGVVAGENGFITVDDFTRPDKAVITYTNGKTEVIEEGETAKGLNYEVEDMQAAVLHQTGSQTISLSLDVMSIMDNVREQWGITYPFEYENIRPS</sequence>
<evidence type="ECO:0000256" key="2">
    <source>
        <dbReference type="ARBA" id="ARBA00023002"/>
    </source>
</evidence>
<dbReference type="PANTHER" id="PTHR22604">
    <property type="entry name" value="OXIDOREDUCTASES"/>
    <property type="match status" value="1"/>
</dbReference>